<feature type="binding site" evidence="11">
    <location>
        <position position="184"/>
    </location>
    <ligand>
        <name>Mg(2+)</name>
        <dbReference type="ChEBI" id="CHEBI:18420"/>
    </ligand>
</feature>
<evidence type="ECO:0000313" key="14">
    <source>
        <dbReference type="Proteomes" id="UP000183995"/>
    </source>
</evidence>
<gene>
    <name evidence="13" type="ORF">SAMN02745823_01958</name>
</gene>
<protein>
    <recommendedName>
        <fullName evidence="2 10">FAD:protein FMN transferase</fullName>
        <ecNumber evidence="1 10">2.7.1.180</ecNumber>
    </recommendedName>
    <alternativeName>
        <fullName evidence="8 10">Flavin transferase</fullName>
    </alternativeName>
</protein>
<dbReference type="STRING" id="1123282.SAMN02745823_01958"/>
<dbReference type="OrthoDB" id="9778595at2"/>
<evidence type="ECO:0000256" key="6">
    <source>
        <dbReference type="ARBA" id="ARBA00022827"/>
    </source>
</evidence>
<keyword evidence="5 10" id="KW-0479">Metal-binding</keyword>
<evidence type="ECO:0000256" key="3">
    <source>
        <dbReference type="ARBA" id="ARBA00022630"/>
    </source>
</evidence>
<feature type="chain" id="PRO_5039950342" description="FAD:protein FMN transferase" evidence="12">
    <location>
        <begin position="23"/>
        <end position="349"/>
    </location>
</feature>
<evidence type="ECO:0000256" key="1">
    <source>
        <dbReference type="ARBA" id="ARBA00011955"/>
    </source>
</evidence>
<dbReference type="PANTHER" id="PTHR30040:SF2">
    <property type="entry name" value="FAD:PROTEIN FMN TRANSFERASE"/>
    <property type="match status" value="1"/>
</dbReference>
<evidence type="ECO:0000256" key="7">
    <source>
        <dbReference type="ARBA" id="ARBA00022842"/>
    </source>
</evidence>
<comment type="similarity">
    <text evidence="10">Belongs to the ApbE family.</text>
</comment>
<evidence type="ECO:0000256" key="2">
    <source>
        <dbReference type="ARBA" id="ARBA00016337"/>
    </source>
</evidence>
<dbReference type="InterPro" id="IPR024932">
    <property type="entry name" value="ApbE"/>
</dbReference>
<proteinExistence type="inferred from homology"/>
<keyword evidence="13" id="KW-0449">Lipoprotein</keyword>
<dbReference type="Gene3D" id="3.10.520.10">
    <property type="entry name" value="ApbE-like domains"/>
    <property type="match status" value="1"/>
</dbReference>
<dbReference type="InterPro" id="IPR003374">
    <property type="entry name" value="ApbE-like_sf"/>
</dbReference>
<dbReference type="Proteomes" id="UP000183995">
    <property type="component" value="Unassembled WGS sequence"/>
</dbReference>
<evidence type="ECO:0000256" key="10">
    <source>
        <dbReference type="PIRNR" id="PIRNR006268"/>
    </source>
</evidence>
<evidence type="ECO:0000256" key="5">
    <source>
        <dbReference type="ARBA" id="ARBA00022723"/>
    </source>
</evidence>
<keyword evidence="7 10" id="KW-0460">Magnesium</keyword>
<keyword evidence="12" id="KW-0732">Signal</keyword>
<dbReference type="GO" id="GO:0016740">
    <property type="term" value="F:transferase activity"/>
    <property type="evidence" value="ECO:0007669"/>
    <property type="project" value="UniProtKB-UniRule"/>
</dbReference>
<accession>A0A1M5XQT7</accession>
<reference evidence="13 14" key="1">
    <citation type="submission" date="2016-11" db="EMBL/GenBank/DDBJ databases">
        <authorList>
            <person name="Jaros S."/>
            <person name="Januszkiewicz K."/>
            <person name="Wedrychowicz H."/>
        </authorList>
    </citation>
    <scope>NUCLEOTIDE SEQUENCE [LARGE SCALE GENOMIC DNA]</scope>
    <source>
        <strain evidence="13 14">DSM 10068</strain>
    </source>
</reference>
<feature type="binding site" evidence="11">
    <location>
        <position position="306"/>
    </location>
    <ligand>
        <name>Mg(2+)</name>
        <dbReference type="ChEBI" id="CHEBI:18420"/>
    </ligand>
</feature>
<evidence type="ECO:0000256" key="9">
    <source>
        <dbReference type="ARBA" id="ARBA00048540"/>
    </source>
</evidence>
<dbReference type="EC" id="2.7.1.180" evidence="1 10"/>
<dbReference type="SUPFAM" id="SSF143631">
    <property type="entry name" value="ApbE-like"/>
    <property type="match status" value="1"/>
</dbReference>
<organism evidence="13 14">
    <name type="scientific">Sporobacter termitidis DSM 10068</name>
    <dbReference type="NCBI Taxonomy" id="1123282"/>
    <lineage>
        <taxon>Bacteria</taxon>
        <taxon>Bacillati</taxon>
        <taxon>Bacillota</taxon>
        <taxon>Clostridia</taxon>
        <taxon>Eubacteriales</taxon>
        <taxon>Oscillospiraceae</taxon>
        <taxon>Sporobacter</taxon>
    </lineage>
</organism>
<evidence type="ECO:0000256" key="4">
    <source>
        <dbReference type="ARBA" id="ARBA00022679"/>
    </source>
</evidence>
<evidence type="ECO:0000256" key="11">
    <source>
        <dbReference type="PIRSR" id="PIRSR006268-2"/>
    </source>
</evidence>
<name>A0A1M5XQT7_9FIRM</name>
<evidence type="ECO:0000313" key="13">
    <source>
        <dbReference type="EMBL" id="SHI02181.1"/>
    </source>
</evidence>
<evidence type="ECO:0000256" key="8">
    <source>
        <dbReference type="ARBA" id="ARBA00031306"/>
    </source>
</evidence>
<feature type="binding site" evidence="11">
    <location>
        <position position="302"/>
    </location>
    <ligand>
        <name>Mg(2+)</name>
        <dbReference type="ChEBI" id="CHEBI:18420"/>
    </ligand>
</feature>
<dbReference type="Pfam" id="PF02424">
    <property type="entry name" value="ApbE"/>
    <property type="match status" value="1"/>
</dbReference>
<comment type="catalytic activity">
    <reaction evidence="9 10">
        <text>L-threonyl-[protein] + FAD = FMN-L-threonyl-[protein] + AMP + H(+)</text>
        <dbReference type="Rhea" id="RHEA:36847"/>
        <dbReference type="Rhea" id="RHEA-COMP:11060"/>
        <dbReference type="Rhea" id="RHEA-COMP:11061"/>
        <dbReference type="ChEBI" id="CHEBI:15378"/>
        <dbReference type="ChEBI" id="CHEBI:30013"/>
        <dbReference type="ChEBI" id="CHEBI:57692"/>
        <dbReference type="ChEBI" id="CHEBI:74257"/>
        <dbReference type="ChEBI" id="CHEBI:456215"/>
        <dbReference type="EC" id="2.7.1.180"/>
    </reaction>
</comment>
<evidence type="ECO:0000256" key="12">
    <source>
        <dbReference type="SAM" id="SignalP"/>
    </source>
</evidence>
<sequence>MKKLTVLLLCLLITFTSGSAEAAPKRYQAEFLSLFDTVTTVVGYAGSKEEFTSLAEDVRAKLWEYHRLYDVYNNYDGLNNLKTINDNAGIKPVAVDARIIDLLEFAREKYALTDGAVNIAMGSVLRLWHDCRVAGILDPESAALPDMDALRAAARHTDINSVVIDRAASSVFLRDPLMRLDVGAVAKGYATEQTARYLEQKGVRRLLLSVGGNIRAIGNKLDQYNRETPWVVGVRNPDRDSGQTELLSVRCTNEALVTSGGYERYFTVGGRQYHHIIDPETLMPSARFKAVTILCHDSGFADGLTTAVFNMPLTRGRALIDSLAGVEALWVLQDGTLVTSSGFDAHRAA</sequence>
<dbReference type="GO" id="GO:0046872">
    <property type="term" value="F:metal ion binding"/>
    <property type="evidence" value="ECO:0007669"/>
    <property type="project" value="UniProtKB-UniRule"/>
</dbReference>
<dbReference type="PANTHER" id="PTHR30040">
    <property type="entry name" value="THIAMINE BIOSYNTHESIS LIPOPROTEIN APBE"/>
    <property type="match status" value="1"/>
</dbReference>
<keyword evidence="3 10" id="KW-0285">Flavoprotein</keyword>
<dbReference type="PIRSF" id="PIRSF006268">
    <property type="entry name" value="ApbE"/>
    <property type="match status" value="1"/>
</dbReference>
<keyword evidence="4 10" id="KW-0808">Transferase</keyword>
<dbReference type="RefSeq" id="WP_073078286.1">
    <property type="nucleotide sequence ID" value="NZ_FQXV01000006.1"/>
</dbReference>
<keyword evidence="6 10" id="KW-0274">FAD</keyword>
<comment type="cofactor">
    <cofactor evidence="11">
        <name>Mg(2+)</name>
        <dbReference type="ChEBI" id="CHEBI:18420"/>
    </cofactor>
    <cofactor evidence="11">
        <name>Mn(2+)</name>
        <dbReference type="ChEBI" id="CHEBI:29035"/>
    </cofactor>
    <text evidence="11">Magnesium. Can also use manganese.</text>
</comment>
<dbReference type="AlphaFoldDB" id="A0A1M5XQT7"/>
<dbReference type="EMBL" id="FQXV01000006">
    <property type="protein sequence ID" value="SHI02181.1"/>
    <property type="molecule type" value="Genomic_DNA"/>
</dbReference>
<keyword evidence="14" id="KW-1185">Reference proteome</keyword>
<feature type="signal peptide" evidence="12">
    <location>
        <begin position="1"/>
        <end position="22"/>
    </location>
</feature>